<dbReference type="GO" id="GO:0005829">
    <property type="term" value="C:cytosol"/>
    <property type="evidence" value="ECO:0007669"/>
    <property type="project" value="TreeGrafter"/>
</dbReference>
<dbReference type="PANTHER" id="PTHR43340:SF1">
    <property type="entry name" value="HYPOXANTHINE PHOSPHORIBOSYLTRANSFERASE"/>
    <property type="match status" value="1"/>
</dbReference>
<dbReference type="Pfam" id="PF00156">
    <property type="entry name" value="Pribosyltran"/>
    <property type="match status" value="1"/>
</dbReference>
<dbReference type="SUPFAM" id="SSF53271">
    <property type="entry name" value="PRTase-like"/>
    <property type="match status" value="1"/>
</dbReference>
<comment type="subcellular location">
    <subcellularLocation>
        <location evidence="2 13">Cytoplasm</location>
    </subcellularLocation>
</comment>
<evidence type="ECO:0000259" key="14">
    <source>
        <dbReference type="Pfam" id="PF00156"/>
    </source>
</evidence>
<proteinExistence type="inferred from homology"/>
<dbReference type="GO" id="GO:0032263">
    <property type="term" value="P:GMP salvage"/>
    <property type="evidence" value="ECO:0007669"/>
    <property type="project" value="TreeGrafter"/>
</dbReference>
<evidence type="ECO:0000313" key="17">
    <source>
        <dbReference type="WBParaSite" id="HNAJ_0000086501-mRNA-1"/>
    </source>
</evidence>
<accession>A0A0R3T1U1</accession>
<dbReference type="EMBL" id="UZAE01000283">
    <property type="protein sequence ID" value="VDN96724.1"/>
    <property type="molecule type" value="Genomic_DNA"/>
</dbReference>
<keyword evidence="16" id="KW-1185">Reference proteome</keyword>
<evidence type="ECO:0000256" key="2">
    <source>
        <dbReference type="ARBA" id="ARBA00004496"/>
    </source>
</evidence>
<keyword evidence="9 13" id="KW-0479">Metal-binding</keyword>
<keyword evidence="8 13" id="KW-0808">Transferase</keyword>
<dbReference type="InterPro" id="IPR000836">
    <property type="entry name" value="PRTase_dom"/>
</dbReference>
<feature type="domain" description="Phosphoribosyltransferase" evidence="14">
    <location>
        <begin position="46"/>
        <end position="198"/>
    </location>
</feature>
<dbReference type="InterPro" id="IPR005904">
    <property type="entry name" value="Hxn_phspho_trans"/>
</dbReference>
<evidence type="ECO:0000256" key="5">
    <source>
        <dbReference type="ARBA" id="ARBA00011895"/>
    </source>
</evidence>
<comment type="catalytic activity">
    <reaction evidence="13">
        <text>IMP + diphosphate = hypoxanthine + 5-phospho-alpha-D-ribose 1-diphosphate</text>
        <dbReference type="Rhea" id="RHEA:17973"/>
        <dbReference type="ChEBI" id="CHEBI:17368"/>
        <dbReference type="ChEBI" id="CHEBI:33019"/>
        <dbReference type="ChEBI" id="CHEBI:58017"/>
        <dbReference type="ChEBI" id="CHEBI:58053"/>
        <dbReference type="EC" id="2.4.2.8"/>
    </reaction>
</comment>
<keyword evidence="12 13" id="KW-0460">Magnesium</keyword>
<dbReference type="PANTHER" id="PTHR43340">
    <property type="entry name" value="HYPOXANTHINE-GUANINE PHOSPHORIBOSYLTRANSFERASE"/>
    <property type="match status" value="1"/>
</dbReference>
<comment type="similarity">
    <text evidence="4 13">Belongs to the purine/pyrimidine phosphoribosyltransferase family.</text>
</comment>
<evidence type="ECO:0000256" key="7">
    <source>
        <dbReference type="ARBA" id="ARBA00022676"/>
    </source>
</evidence>
<reference evidence="17" key="1">
    <citation type="submission" date="2017-02" db="UniProtKB">
        <authorList>
            <consortium name="WormBaseParasite"/>
        </authorList>
    </citation>
    <scope>IDENTIFICATION</scope>
</reference>
<evidence type="ECO:0000256" key="4">
    <source>
        <dbReference type="ARBA" id="ARBA00008391"/>
    </source>
</evidence>
<organism evidence="17">
    <name type="scientific">Rodentolepis nana</name>
    <name type="common">Dwarf tapeworm</name>
    <name type="synonym">Hymenolepis nana</name>
    <dbReference type="NCBI Taxonomy" id="102285"/>
    <lineage>
        <taxon>Eukaryota</taxon>
        <taxon>Metazoa</taxon>
        <taxon>Spiralia</taxon>
        <taxon>Lophotrochozoa</taxon>
        <taxon>Platyhelminthes</taxon>
        <taxon>Cestoda</taxon>
        <taxon>Eucestoda</taxon>
        <taxon>Cyclophyllidea</taxon>
        <taxon>Hymenolepididae</taxon>
        <taxon>Rodentolepis</taxon>
    </lineage>
</organism>
<evidence type="ECO:0000256" key="10">
    <source>
        <dbReference type="ARBA" id="ARBA00022726"/>
    </source>
</evidence>
<keyword evidence="10 13" id="KW-0660">Purine salvage</keyword>
<dbReference type="WBParaSite" id="HNAJ_0000086501-mRNA-1">
    <property type="protein sequence ID" value="HNAJ_0000086501-mRNA-1"/>
    <property type="gene ID" value="HNAJ_0000086501"/>
</dbReference>
<dbReference type="AlphaFoldDB" id="A0A0R3T1U1"/>
<evidence type="ECO:0000256" key="9">
    <source>
        <dbReference type="ARBA" id="ARBA00022723"/>
    </source>
</evidence>
<evidence type="ECO:0000256" key="11">
    <source>
        <dbReference type="ARBA" id="ARBA00022741"/>
    </source>
</evidence>
<comment type="pathway">
    <text evidence="3 13">Purine metabolism; IMP biosynthesis via salvage pathway; IMP from hypoxanthine: step 1/1.</text>
</comment>
<dbReference type="Gene3D" id="3.40.50.2020">
    <property type="match status" value="1"/>
</dbReference>
<evidence type="ECO:0000313" key="15">
    <source>
        <dbReference type="EMBL" id="VDN96724.1"/>
    </source>
</evidence>
<evidence type="ECO:0000313" key="16">
    <source>
        <dbReference type="Proteomes" id="UP000278807"/>
    </source>
</evidence>
<dbReference type="GO" id="GO:0000166">
    <property type="term" value="F:nucleotide binding"/>
    <property type="evidence" value="ECO:0007669"/>
    <property type="project" value="UniProtKB-KW"/>
</dbReference>
<dbReference type="GO" id="GO:0046100">
    <property type="term" value="P:hypoxanthine metabolic process"/>
    <property type="evidence" value="ECO:0007669"/>
    <property type="project" value="TreeGrafter"/>
</dbReference>
<evidence type="ECO:0000256" key="12">
    <source>
        <dbReference type="ARBA" id="ARBA00022842"/>
    </source>
</evidence>
<dbReference type="UniPathway" id="UPA00591">
    <property type="reaction ID" value="UER00648"/>
</dbReference>
<dbReference type="GO" id="GO:0006166">
    <property type="term" value="P:purine ribonucleoside salvage"/>
    <property type="evidence" value="ECO:0007669"/>
    <property type="project" value="UniProtKB-KW"/>
</dbReference>
<name>A0A0R3T1U1_RODNA</name>
<keyword evidence="11 13" id="KW-0547">Nucleotide-binding</keyword>
<protein>
    <recommendedName>
        <fullName evidence="5 13">Hypoxanthine phosphoribosyltransferase</fullName>
        <ecNumber evidence="5 13">2.4.2.8</ecNumber>
    </recommendedName>
</protein>
<evidence type="ECO:0000256" key="1">
    <source>
        <dbReference type="ARBA" id="ARBA00001946"/>
    </source>
</evidence>
<dbReference type="GO" id="GO:0032264">
    <property type="term" value="P:IMP salvage"/>
    <property type="evidence" value="ECO:0007669"/>
    <property type="project" value="UniProtKB-UniPathway"/>
</dbReference>
<comment type="cofactor">
    <cofactor evidence="1 13">
        <name>Mg(2+)</name>
        <dbReference type="ChEBI" id="CHEBI:18420"/>
    </cofactor>
</comment>
<dbReference type="InterPro" id="IPR050408">
    <property type="entry name" value="HGPRT"/>
</dbReference>
<evidence type="ECO:0000256" key="8">
    <source>
        <dbReference type="ARBA" id="ARBA00022679"/>
    </source>
</evidence>
<dbReference type="Proteomes" id="UP000278807">
    <property type="component" value="Unassembled WGS sequence"/>
</dbReference>
<evidence type="ECO:0000256" key="6">
    <source>
        <dbReference type="ARBA" id="ARBA00022490"/>
    </source>
</evidence>
<dbReference type="GO" id="GO:0004422">
    <property type="term" value="F:hypoxanthine phosphoribosyltransferase activity"/>
    <property type="evidence" value="ECO:0007669"/>
    <property type="project" value="InterPro"/>
</dbReference>
<dbReference type="InterPro" id="IPR029057">
    <property type="entry name" value="PRTase-like"/>
</dbReference>
<evidence type="ECO:0000256" key="3">
    <source>
        <dbReference type="ARBA" id="ARBA00004669"/>
    </source>
</evidence>
<dbReference type="STRING" id="102285.A0A0R3T1U1"/>
<evidence type="ECO:0000256" key="13">
    <source>
        <dbReference type="RuleBase" id="RU364099"/>
    </source>
</evidence>
<keyword evidence="7 13" id="KW-0328">Glycosyltransferase</keyword>
<dbReference type="GO" id="GO:0006178">
    <property type="term" value="P:guanine salvage"/>
    <property type="evidence" value="ECO:0007669"/>
    <property type="project" value="TreeGrafter"/>
</dbReference>
<dbReference type="GO" id="GO:0000287">
    <property type="term" value="F:magnesium ion binding"/>
    <property type="evidence" value="ECO:0007669"/>
    <property type="project" value="TreeGrafter"/>
</dbReference>
<sequence>MDDKHLEPVDLSVNFKGFPVTSFCIPERYAPYLDKVLVSNGMIKDRLQCLAGYIVESYERERIKEVSIMCVLKGGFKFFSDLIEEMQRTIWSRKTELSITVEFIRVKSYTDTTSGEINIRSIDNAMPVNNKHILVVDDICDTGKTLNRLCDYLYENGAKTVKTCCLLFKQTCLNVGYRPHFIGFLIPDEFIVGYAIDYNECFRDLLHICSINEKAKKSFAVHSNGELGTLPAASL</sequence>
<dbReference type="CDD" id="cd06223">
    <property type="entry name" value="PRTases_typeI"/>
    <property type="match status" value="1"/>
</dbReference>
<dbReference type="NCBIfam" id="TIGR01203">
    <property type="entry name" value="HGPRTase"/>
    <property type="match status" value="1"/>
</dbReference>
<gene>
    <name evidence="15" type="ORF">HNAJ_LOCUS865</name>
</gene>
<dbReference type="EC" id="2.4.2.8" evidence="5 13"/>
<reference evidence="15 16" key="2">
    <citation type="submission" date="2018-11" db="EMBL/GenBank/DDBJ databases">
        <authorList>
            <consortium name="Pathogen Informatics"/>
        </authorList>
    </citation>
    <scope>NUCLEOTIDE SEQUENCE [LARGE SCALE GENOMIC DNA]</scope>
</reference>
<keyword evidence="6 13" id="KW-0963">Cytoplasm</keyword>
<dbReference type="OrthoDB" id="9449045at2759"/>